<feature type="transmembrane region" description="Helical" evidence="1">
    <location>
        <begin position="29"/>
        <end position="49"/>
    </location>
</feature>
<dbReference type="OrthoDB" id="9802489at2"/>
<evidence type="ECO:0000313" key="2">
    <source>
        <dbReference type="EMBL" id="KRL66706.1"/>
    </source>
</evidence>
<reference evidence="2 3" key="1">
    <citation type="journal article" date="2015" name="Genome Announc.">
        <title>Expanding the biotechnology potential of lactobacilli through comparative genomics of 213 strains and associated genera.</title>
        <authorList>
            <person name="Sun Z."/>
            <person name="Harris H.M."/>
            <person name="McCann A."/>
            <person name="Guo C."/>
            <person name="Argimon S."/>
            <person name="Zhang W."/>
            <person name="Yang X."/>
            <person name="Jeffery I.B."/>
            <person name="Cooney J.C."/>
            <person name="Kagawa T.F."/>
            <person name="Liu W."/>
            <person name="Song Y."/>
            <person name="Salvetti E."/>
            <person name="Wrobel A."/>
            <person name="Rasinkangas P."/>
            <person name="Parkhill J."/>
            <person name="Rea M.C."/>
            <person name="O'Sullivan O."/>
            <person name="Ritari J."/>
            <person name="Douillard F.P."/>
            <person name="Paul Ross R."/>
            <person name="Yang R."/>
            <person name="Briner A.E."/>
            <person name="Felis G.E."/>
            <person name="de Vos W.M."/>
            <person name="Barrangou R."/>
            <person name="Klaenhammer T.R."/>
            <person name="Caufield P.W."/>
            <person name="Cui Y."/>
            <person name="Zhang H."/>
            <person name="O'Toole P.W."/>
        </authorList>
    </citation>
    <scope>NUCLEOTIDE SEQUENCE [LARGE SCALE GENOMIC DNA]</scope>
    <source>
        <strain evidence="2 3">DSM 14857</strain>
    </source>
</reference>
<accession>A0A0R1SJN4</accession>
<keyword evidence="1" id="KW-0812">Transmembrane</keyword>
<comment type="caution">
    <text evidence="2">The sequence shown here is derived from an EMBL/GenBank/DDBJ whole genome shotgun (WGS) entry which is preliminary data.</text>
</comment>
<sequence length="61" mass="6563">MALITLNVDFQINAHARGSLKAGNSESTLIWSAIQLLPYVGFPLVINSVTKIHAAAKKLSE</sequence>
<dbReference type="SUPFAM" id="SSF69118">
    <property type="entry name" value="AhpD-like"/>
    <property type="match status" value="1"/>
</dbReference>
<keyword evidence="1" id="KW-0472">Membrane</keyword>
<proteinExistence type="predicted"/>
<dbReference type="PATRIC" id="fig|1423815.3.peg.451"/>
<dbReference type="Proteomes" id="UP000051647">
    <property type="component" value="Unassembled WGS sequence"/>
</dbReference>
<dbReference type="InterPro" id="IPR029032">
    <property type="entry name" value="AhpD-like"/>
</dbReference>
<dbReference type="Gene3D" id="1.20.1290.10">
    <property type="entry name" value="AhpD-like"/>
    <property type="match status" value="1"/>
</dbReference>
<name>A0A0R1SJN4_9LACO</name>
<organism evidence="2 3">
    <name type="scientific">Companilactobacillus versmoldensis DSM 14857 = KCTC 3814</name>
    <dbReference type="NCBI Taxonomy" id="1423815"/>
    <lineage>
        <taxon>Bacteria</taxon>
        <taxon>Bacillati</taxon>
        <taxon>Bacillota</taxon>
        <taxon>Bacilli</taxon>
        <taxon>Lactobacillales</taxon>
        <taxon>Lactobacillaceae</taxon>
        <taxon>Companilactobacillus</taxon>
    </lineage>
</organism>
<dbReference type="AlphaFoldDB" id="A0A0R1SJN4"/>
<evidence type="ECO:0000313" key="3">
    <source>
        <dbReference type="Proteomes" id="UP000051647"/>
    </source>
</evidence>
<keyword evidence="1" id="KW-1133">Transmembrane helix</keyword>
<dbReference type="EMBL" id="AZFA01000012">
    <property type="protein sequence ID" value="KRL66706.1"/>
    <property type="molecule type" value="Genomic_DNA"/>
</dbReference>
<dbReference type="STRING" id="1423815.FC27_GL000444"/>
<gene>
    <name evidence="2" type="ORF">FC27_GL000444</name>
</gene>
<protein>
    <submittedName>
        <fullName evidence="2">Uncharacterized protein</fullName>
    </submittedName>
</protein>
<evidence type="ECO:0000256" key="1">
    <source>
        <dbReference type="SAM" id="Phobius"/>
    </source>
</evidence>
<dbReference type="RefSeq" id="WP_010624332.1">
    <property type="nucleotide sequence ID" value="NZ_AZFA01000012.1"/>
</dbReference>
<keyword evidence="3" id="KW-1185">Reference proteome</keyword>